<dbReference type="Proteomes" id="UP001428817">
    <property type="component" value="Unassembled WGS sequence"/>
</dbReference>
<name>A0ABP9R6N6_9PSEU</name>
<evidence type="ECO:0000313" key="5">
    <source>
        <dbReference type="Proteomes" id="UP001428817"/>
    </source>
</evidence>
<evidence type="ECO:0000259" key="3">
    <source>
        <dbReference type="Pfam" id="PF08386"/>
    </source>
</evidence>
<dbReference type="InterPro" id="IPR013595">
    <property type="entry name" value="Pept_S33_TAP-like_C"/>
</dbReference>
<feature type="domain" description="Peptidase S33 tripeptidyl aminopeptidase-like C-terminal" evidence="3">
    <location>
        <begin position="418"/>
        <end position="517"/>
    </location>
</feature>
<organism evidence="4 5">
    <name type="scientific">Pseudonocardia eucalypti</name>
    <dbReference type="NCBI Taxonomy" id="648755"/>
    <lineage>
        <taxon>Bacteria</taxon>
        <taxon>Bacillati</taxon>
        <taxon>Actinomycetota</taxon>
        <taxon>Actinomycetes</taxon>
        <taxon>Pseudonocardiales</taxon>
        <taxon>Pseudonocardiaceae</taxon>
        <taxon>Pseudonocardia</taxon>
    </lineage>
</organism>
<dbReference type="InterPro" id="IPR000073">
    <property type="entry name" value="AB_hydrolase_1"/>
</dbReference>
<evidence type="ECO:0000259" key="2">
    <source>
        <dbReference type="Pfam" id="PF00561"/>
    </source>
</evidence>
<dbReference type="SUPFAM" id="SSF53474">
    <property type="entry name" value="alpha/beta-Hydrolases"/>
    <property type="match status" value="1"/>
</dbReference>
<feature type="compositionally biased region" description="Pro residues" evidence="1">
    <location>
        <begin position="35"/>
        <end position="50"/>
    </location>
</feature>
<dbReference type="Gene3D" id="3.40.50.1820">
    <property type="entry name" value="alpha/beta hydrolase"/>
    <property type="match status" value="1"/>
</dbReference>
<feature type="domain" description="AB hydrolase-1" evidence="2">
    <location>
        <begin position="152"/>
        <end position="334"/>
    </location>
</feature>
<proteinExistence type="predicted"/>
<protein>
    <submittedName>
        <fullName evidence="4">Alpha/beta hydrolase</fullName>
    </submittedName>
</protein>
<sequence>MLAVAVGLLVSSCAVGPSVRPPVAVHGSSAVDGAPEPPAHPAPPAAPTVPVPDVGPADLVDFVDCTEDMKPVLPVPVPTDRHLRFDCADIPVDSDMDTGRRRQSSIGLMRITQAGKPPGARPPLLVLGDSDGETGTQRAARLAAEVPLPVLQQFDLIGMDRRGEGTSRLDCAPPEVRSEILDTDLTDADQEDLDRLLVEVRQIVQECYLTEGETLTKYDTAHTSQDVDRARRLLGVRTLSAIGLGDGARALAVWAKNAPTTVGRLVLDSPPDPTQDAIGAAMARATAAEAAFDAFAANCTSRPGCPLGGNPRAAVSQLVEKLRENPQRGPEGTRLSSGSLVHAISLGLDDPNEWPALAGALAAANGGDPAPILRYLDQLTGLNGRFDLALATTCNDNPQRAAPPQVLDLLNKWKTSHPLFGAMAAERLLLCSAWPVPGAPATPGPADAAPPMLVLGAARNPRQPLDGYQRAADQLVTAKLVNWQGAGQGAYPRTGCVTTAVNGLLLQGQVPQASVLCPP</sequence>
<reference evidence="5" key="1">
    <citation type="journal article" date="2019" name="Int. J. Syst. Evol. Microbiol.">
        <title>The Global Catalogue of Microorganisms (GCM) 10K type strain sequencing project: providing services to taxonomists for standard genome sequencing and annotation.</title>
        <authorList>
            <consortium name="The Broad Institute Genomics Platform"/>
            <consortium name="The Broad Institute Genome Sequencing Center for Infectious Disease"/>
            <person name="Wu L."/>
            <person name="Ma J."/>
        </authorList>
    </citation>
    <scope>NUCLEOTIDE SEQUENCE [LARGE SCALE GENOMIC DNA]</scope>
    <source>
        <strain evidence="5">JCM 18303</strain>
    </source>
</reference>
<dbReference type="EMBL" id="BAABJP010000051">
    <property type="protein sequence ID" value="GAA5172352.1"/>
    <property type="molecule type" value="Genomic_DNA"/>
</dbReference>
<evidence type="ECO:0000256" key="1">
    <source>
        <dbReference type="SAM" id="MobiDB-lite"/>
    </source>
</evidence>
<dbReference type="Pfam" id="PF08386">
    <property type="entry name" value="Abhydrolase_4"/>
    <property type="match status" value="1"/>
</dbReference>
<accession>A0ABP9R6N6</accession>
<comment type="caution">
    <text evidence="4">The sequence shown here is derived from an EMBL/GenBank/DDBJ whole genome shotgun (WGS) entry which is preliminary data.</text>
</comment>
<dbReference type="Pfam" id="PF00561">
    <property type="entry name" value="Abhydrolase_1"/>
    <property type="match status" value="1"/>
</dbReference>
<dbReference type="InterPro" id="IPR029058">
    <property type="entry name" value="AB_hydrolase_fold"/>
</dbReference>
<dbReference type="GO" id="GO:0016787">
    <property type="term" value="F:hydrolase activity"/>
    <property type="evidence" value="ECO:0007669"/>
    <property type="project" value="UniProtKB-KW"/>
</dbReference>
<keyword evidence="5" id="KW-1185">Reference proteome</keyword>
<keyword evidence="4" id="KW-0378">Hydrolase</keyword>
<evidence type="ECO:0000313" key="4">
    <source>
        <dbReference type="EMBL" id="GAA5172352.1"/>
    </source>
</evidence>
<feature type="region of interest" description="Disordered" evidence="1">
    <location>
        <begin position="25"/>
        <end position="51"/>
    </location>
</feature>
<gene>
    <name evidence="4" type="ORF">GCM10023321_72070</name>
</gene>